<keyword evidence="2" id="KW-1185">Reference proteome</keyword>
<dbReference type="Proteomes" id="UP001150924">
    <property type="component" value="Unassembled WGS sequence"/>
</dbReference>
<comment type="caution">
    <text evidence="1">The sequence shown here is derived from an EMBL/GenBank/DDBJ whole genome shotgun (WGS) entry which is preliminary data.</text>
</comment>
<protein>
    <submittedName>
        <fullName evidence="1">TIGR04255 family protein</fullName>
    </submittedName>
</protein>
<evidence type="ECO:0000313" key="1">
    <source>
        <dbReference type="EMBL" id="MCY1007779.1"/>
    </source>
</evidence>
<dbReference type="EMBL" id="JAPNKE010000002">
    <property type="protein sequence ID" value="MCY1007779.1"/>
    <property type="molecule type" value="Genomic_DNA"/>
</dbReference>
<accession>A0A9X3ER11</accession>
<dbReference type="InterPro" id="IPR026349">
    <property type="entry name" value="CHP04255"/>
</dbReference>
<organism evidence="1 2">
    <name type="scientific">Nannocystis pusilla</name>
    <dbReference type="NCBI Taxonomy" id="889268"/>
    <lineage>
        <taxon>Bacteria</taxon>
        <taxon>Pseudomonadati</taxon>
        <taxon>Myxococcota</taxon>
        <taxon>Polyangia</taxon>
        <taxon>Nannocystales</taxon>
        <taxon>Nannocystaceae</taxon>
        <taxon>Nannocystis</taxon>
    </lineage>
</organism>
<gene>
    <name evidence="1" type="ORF">OV079_19920</name>
</gene>
<proteinExistence type="predicted"/>
<sequence>MPLTYPQTYSNPPIVEAVVEFGFETRVSSEVAARLRERFSSEYSGVAQTQRRVALQPNISGSEITATATTLQEVHLLPSKDGKRVVGLAEHSLSVHVLAPYPGWTAFLSDVRAAFSTFGEIAGPVKLLSVGVRYIDRIVVPATTSLTELFTILPPRPNAMPDLLSAFHVVLQSQDTAKVRSVLALTSAESEDPNESVVLYDLNLLRSEPSESWETDLQHLHARQREIFEQSITEKTRELFK</sequence>
<name>A0A9X3ER11_9BACT</name>
<dbReference type="RefSeq" id="WP_267770417.1">
    <property type="nucleotide sequence ID" value="NZ_JAPNKE010000002.1"/>
</dbReference>
<reference evidence="1" key="1">
    <citation type="submission" date="2022-11" db="EMBL/GenBank/DDBJ databases">
        <title>Minimal conservation of predation-associated metabolite biosynthetic gene clusters underscores biosynthetic potential of Myxococcota including descriptions for ten novel species: Archangium lansinium sp. nov., Myxococcus landrumus sp. nov., Nannocystis bai.</title>
        <authorList>
            <person name="Ahearne A."/>
            <person name="Stevens C."/>
            <person name="Phillips K."/>
        </authorList>
    </citation>
    <scope>NUCLEOTIDE SEQUENCE</scope>
    <source>
        <strain evidence="1">Na p29</strain>
    </source>
</reference>
<dbReference type="NCBIfam" id="TIGR04255">
    <property type="entry name" value="sporadTIGR04255"/>
    <property type="match status" value="1"/>
</dbReference>
<dbReference type="AlphaFoldDB" id="A0A9X3ER11"/>
<evidence type="ECO:0000313" key="2">
    <source>
        <dbReference type="Proteomes" id="UP001150924"/>
    </source>
</evidence>